<feature type="transmembrane region" description="Helical" evidence="9">
    <location>
        <begin position="48"/>
        <end position="67"/>
    </location>
</feature>
<dbReference type="Proteomes" id="UP000269793">
    <property type="component" value="Chromosome IV"/>
</dbReference>
<dbReference type="PANTHER" id="PTHR13202">
    <property type="entry name" value="MICROSOMAL SIGNAL PEPTIDASE 12 KDA SUBUNIT"/>
    <property type="match status" value="1"/>
</dbReference>
<sequence length="87" mass="9590">MNSLLDVFQGNIDFQGQALAEYLLHRVMIVSAVVAFITGYIRQDLSLCYQIVGAGLLVCVLLCIPPWPAYKRYHVKWLSPGSSSGSS</sequence>
<name>A0A3G2S7I5_MALR7</name>
<evidence type="ECO:0000256" key="2">
    <source>
        <dbReference type="ARBA" id="ARBA00005245"/>
    </source>
</evidence>
<dbReference type="AlphaFoldDB" id="A0A3G2S7I5"/>
<evidence type="ECO:0000313" key="10">
    <source>
        <dbReference type="EMBL" id="AYO43229.1"/>
    </source>
</evidence>
<keyword evidence="5" id="KW-0256">Endoplasmic reticulum</keyword>
<protein>
    <recommendedName>
        <fullName evidence="3">Signal peptidase complex subunit 1</fullName>
    </recommendedName>
</protein>
<dbReference type="GO" id="GO:0005787">
    <property type="term" value="C:signal peptidase complex"/>
    <property type="evidence" value="ECO:0007669"/>
    <property type="project" value="InterPro"/>
</dbReference>
<proteinExistence type="inferred from homology"/>
<evidence type="ECO:0000256" key="6">
    <source>
        <dbReference type="ARBA" id="ARBA00022989"/>
    </source>
</evidence>
<dbReference type="GO" id="GO:0016787">
    <property type="term" value="F:hydrolase activity"/>
    <property type="evidence" value="ECO:0007669"/>
    <property type="project" value="UniProtKB-KW"/>
</dbReference>
<dbReference type="Pfam" id="PF06645">
    <property type="entry name" value="SPC12"/>
    <property type="match status" value="1"/>
</dbReference>
<dbReference type="InterPro" id="IPR009542">
    <property type="entry name" value="Spc1/SPCS1"/>
</dbReference>
<comment type="subcellular location">
    <subcellularLocation>
        <location evidence="1">Endoplasmic reticulum membrane</location>
        <topology evidence="1">Multi-pass membrane protein</topology>
    </subcellularLocation>
</comment>
<keyword evidence="10" id="KW-0378">Hydrolase</keyword>
<evidence type="ECO:0000256" key="5">
    <source>
        <dbReference type="ARBA" id="ARBA00022824"/>
    </source>
</evidence>
<feature type="transmembrane region" description="Helical" evidence="9">
    <location>
        <begin position="23"/>
        <end position="41"/>
    </location>
</feature>
<comment type="similarity">
    <text evidence="2">Belongs to the SPCS1 family.</text>
</comment>
<evidence type="ECO:0000256" key="9">
    <source>
        <dbReference type="SAM" id="Phobius"/>
    </source>
</evidence>
<gene>
    <name evidence="10" type="primary">SPCS1</name>
    <name evidence="10" type="ORF">DNF11_2279</name>
</gene>
<reference evidence="10 11" key="1">
    <citation type="submission" date="2018-10" db="EMBL/GenBank/DDBJ databases">
        <title>Complete genome sequence of Malassezia restricta CBS 7877.</title>
        <authorList>
            <person name="Morand S.C."/>
            <person name="Bertignac M."/>
            <person name="Iltis A."/>
            <person name="Kolder I."/>
            <person name="Pirovano W."/>
            <person name="Jourdain R."/>
            <person name="Clavaud C."/>
        </authorList>
    </citation>
    <scope>NUCLEOTIDE SEQUENCE [LARGE SCALE GENOMIC DNA]</scope>
    <source>
        <strain evidence="10 11">CBS 7877</strain>
    </source>
</reference>
<evidence type="ECO:0000313" key="11">
    <source>
        <dbReference type="Proteomes" id="UP000269793"/>
    </source>
</evidence>
<comment type="function">
    <text evidence="8">Component of the signal peptidase complex (SPC) which catalyzes the cleavage of N-terminal signal sequences from nascent proteins as they are translocated into the lumen of the endoplasmic reticulum. Dispensable for SPC enzymatic activity.</text>
</comment>
<dbReference type="PANTHER" id="PTHR13202:SF0">
    <property type="entry name" value="SIGNAL PEPTIDASE COMPLEX SUBUNIT 1"/>
    <property type="match status" value="1"/>
</dbReference>
<dbReference type="EMBL" id="CP033151">
    <property type="protein sequence ID" value="AYO43229.1"/>
    <property type="molecule type" value="Genomic_DNA"/>
</dbReference>
<keyword evidence="4 9" id="KW-0812">Transmembrane</keyword>
<keyword evidence="6 9" id="KW-1133">Transmembrane helix</keyword>
<evidence type="ECO:0000256" key="8">
    <source>
        <dbReference type="ARBA" id="ARBA00045204"/>
    </source>
</evidence>
<evidence type="ECO:0000256" key="7">
    <source>
        <dbReference type="ARBA" id="ARBA00023136"/>
    </source>
</evidence>
<accession>A0A3G2S7I5</accession>
<keyword evidence="7 9" id="KW-0472">Membrane</keyword>
<dbReference type="OrthoDB" id="263893at2759"/>
<evidence type="ECO:0000256" key="4">
    <source>
        <dbReference type="ARBA" id="ARBA00022692"/>
    </source>
</evidence>
<dbReference type="VEuPathDB" id="FungiDB:DNF11_2279"/>
<organism evidence="10 11">
    <name type="scientific">Malassezia restricta (strain ATCC 96810 / NBRC 103918 / CBS 7877)</name>
    <name type="common">Seborrheic dermatitis infection agent</name>
    <dbReference type="NCBI Taxonomy" id="425264"/>
    <lineage>
        <taxon>Eukaryota</taxon>
        <taxon>Fungi</taxon>
        <taxon>Dikarya</taxon>
        <taxon>Basidiomycota</taxon>
        <taxon>Ustilaginomycotina</taxon>
        <taxon>Malasseziomycetes</taxon>
        <taxon>Malasseziales</taxon>
        <taxon>Malasseziaceae</taxon>
        <taxon>Malassezia</taxon>
    </lineage>
</organism>
<dbReference type="STRING" id="425264.A0A3G2S7I5"/>
<evidence type="ECO:0000256" key="1">
    <source>
        <dbReference type="ARBA" id="ARBA00004477"/>
    </source>
</evidence>
<evidence type="ECO:0000256" key="3">
    <source>
        <dbReference type="ARBA" id="ARBA00017059"/>
    </source>
</evidence>
<dbReference type="GO" id="GO:0006465">
    <property type="term" value="P:signal peptide processing"/>
    <property type="evidence" value="ECO:0007669"/>
    <property type="project" value="InterPro"/>
</dbReference>
<keyword evidence="11" id="KW-1185">Reference proteome</keyword>
<dbReference type="GO" id="GO:0045047">
    <property type="term" value="P:protein targeting to ER"/>
    <property type="evidence" value="ECO:0007669"/>
    <property type="project" value="TreeGrafter"/>
</dbReference>